<evidence type="ECO:0000256" key="1">
    <source>
        <dbReference type="PROSITE-ProRule" id="PRU00076"/>
    </source>
</evidence>
<dbReference type="VEuPathDB" id="AmoebaDB:NAEGRDRAFT_66295"/>
<feature type="disulfide bond" evidence="1">
    <location>
        <begin position="145"/>
        <end position="154"/>
    </location>
</feature>
<proteinExistence type="predicted"/>
<dbReference type="RefSeq" id="XP_002678580.1">
    <property type="nucleotide sequence ID" value="XM_002678534.1"/>
</dbReference>
<evidence type="ECO:0000259" key="2">
    <source>
        <dbReference type="PROSITE" id="PS50026"/>
    </source>
</evidence>
<dbReference type="Proteomes" id="UP000006671">
    <property type="component" value="Unassembled WGS sequence"/>
</dbReference>
<comment type="caution">
    <text evidence="1">Lacks conserved residue(s) required for the propagation of feature annotation.</text>
</comment>
<dbReference type="KEGG" id="ngr:NAEGRDRAFT_66295"/>
<dbReference type="InterPro" id="IPR000742">
    <property type="entry name" value="EGF"/>
</dbReference>
<dbReference type="SUPFAM" id="SSF57196">
    <property type="entry name" value="EGF/Laminin"/>
    <property type="match status" value="1"/>
</dbReference>
<evidence type="ECO:0000313" key="3">
    <source>
        <dbReference type="EMBL" id="EFC45836.1"/>
    </source>
</evidence>
<feature type="domain" description="EGF-like" evidence="2">
    <location>
        <begin position="122"/>
        <end position="155"/>
    </location>
</feature>
<gene>
    <name evidence="3" type="ORF">NAEGRDRAFT_66295</name>
</gene>
<protein>
    <submittedName>
        <fullName evidence="3">Predicted protein</fullName>
    </submittedName>
</protein>
<dbReference type="InParanoid" id="D2VBQ3"/>
<dbReference type="Gene3D" id="2.10.25.10">
    <property type="entry name" value="Laminin"/>
    <property type="match status" value="3"/>
</dbReference>
<reference evidence="3 4" key="1">
    <citation type="journal article" date="2010" name="Cell">
        <title>The genome of Naegleria gruberi illuminates early eukaryotic versatility.</title>
        <authorList>
            <person name="Fritz-Laylin L.K."/>
            <person name="Prochnik S.E."/>
            <person name="Ginger M.L."/>
            <person name="Dacks J.B."/>
            <person name="Carpenter M.L."/>
            <person name="Field M.C."/>
            <person name="Kuo A."/>
            <person name="Paredez A."/>
            <person name="Chapman J."/>
            <person name="Pham J."/>
            <person name="Shu S."/>
            <person name="Neupane R."/>
            <person name="Cipriano M."/>
            <person name="Mancuso J."/>
            <person name="Tu H."/>
            <person name="Salamov A."/>
            <person name="Lindquist E."/>
            <person name="Shapiro H."/>
            <person name="Lucas S."/>
            <person name="Grigoriev I.V."/>
            <person name="Cande W.Z."/>
            <person name="Fulton C."/>
            <person name="Rokhsar D.S."/>
            <person name="Dawson S.C."/>
        </authorList>
    </citation>
    <scope>NUCLEOTIDE SEQUENCE [LARGE SCALE GENOMIC DNA]</scope>
    <source>
        <strain evidence="3 4">NEG-M</strain>
    </source>
</reference>
<keyword evidence="1" id="KW-0245">EGF-like domain</keyword>
<evidence type="ECO:0000313" key="4">
    <source>
        <dbReference type="Proteomes" id="UP000006671"/>
    </source>
</evidence>
<dbReference type="eggNOG" id="KOG1225">
    <property type="taxonomic scope" value="Eukaryota"/>
</dbReference>
<dbReference type="EMBL" id="GG738861">
    <property type="protein sequence ID" value="EFC45836.1"/>
    <property type="molecule type" value="Genomic_DNA"/>
</dbReference>
<dbReference type="STRING" id="5762.D2VBQ3"/>
<dbReference type="PROSITE" id="PS50026">
    <property type="entry name" value="EGF_3"/>
    <property type="match status" value="1"/>
</dbReference>
<organism evidence="4">
    <name type="scientific">Naegleria gruberi</name>
    <name type="common">Amoeba</name>
    <dbReference type="NCBI Taxonomy" id="5762"/>
    <lineage>
        <taxon>Eukaryota</taxon>
        <taxon>Discoba</taxon>
        <taxon>Heterolobosea</taxon>
        <taxon>Tetramitia</taxon>
        <taxon>Eutetramitia</taxon>
        <taxon>Vahlkampfiidae</taxon>
        <taxon>Naegleria</taxon>
    </lineage>
</organism>
<name>D2VBQ3_NAEGR</name>
<dbReference type="AlphaFoldDB" id="D2VBQ3"/>
<accession>D2VBQ3</accession>
<dbReference type="PROSITE" id="PS00022">
    <property type="entry name" value="EGF_1"/>
    <property type="match status" value="2"/>
</dbReference>
<keyword evidence="1" id="KW-1015">Disulfide bond</keyword>
<dbReference type="PROSITE" id="PS01186">
    <property type="entry name" value="EGF_2"/>
    <property type="match status" value="1"/>
</dbReference>
<dbReference type="OrthoDB" id="6045223at2759"/>
<keyword evidence="4" id="KW-1185">Reference proteome</keyword>
<dbReference type="GeneID" id="8851630"/>
<sequence length="292" mass="30808">MALPTCFGKLSSDTANVCSGRGTCTGPDICRCDEPSLFGGSECEIALCGGLLPTDPNVCSGRGKFNIAFGGFSCEKSGFSCFGTHAENSQSCSGNGICIDADVCQCDKNHVGFDCSIPKCFNISATDSNVCTSKGKCTNVDTCQCNSGYVGNSCEYYQLSSSETTNVTILVKRLNFTCFGIEKTSALVCSGKGSCEHSNVWTCLDGYFGENCEQTSCFGIPANNSQTCNSRGICKDYNQCECLIISNNTLLNGSDCSQLYCQGSDNQFHLSSTPESCSGNGKCTMNGCKCHG</sequence>